<organism evidence="4 5">
    <name type="scientific">Chitinophaga parva</name>
    <dbReference type="NCBI Taxonomy" id="2169414"/>
    <lineage>
        <taxon>Bacteria</taxon>
        <taxon>Pseudomonadati</taxon>
        <taxon>Bacteroidota</taxon>
        <taxon>Chitinophagia</taxon>
        <taxon>Chitinophagales</taxon>
        <taxon>Chitinophagaceae</taxon>
        <taxon>Chitinophaga</taxon>
    </lineage>
</organism>
<evidence type="ECO:0000313" key="4">
    <source>
        <dbReference type="EMBL" id="PUZ29682.1"/>
    </source>
</evidence>
<dbReference type="Pfam" id="PF08281">
    <property type="entry name" value="Sigma70_r4_2"/>
    <property type="match status" value="1"/>
</dbReference>
<evidence type="ECO:0000256" key="1">
    <source>
        <dbReference type="ARBA" id="ARBA00011344"/>
    </source>
</evidence>
<dbReference type="PANTHER" id="PTHR30173">
    <property type="entry name" value="SIGMA 19 FACTOR"/>
    <property type="match status" value="1"/>
</dbReference>
<dbReference type="SUPFAM" id="SSF88946">
    <property type="entry name" value="Sigma2 domain of RNA polymerase sigma factors"/>
    <property type="match status" value="1"/>
</dbReference>
<dbReference type="GO" id="GO:0006352">
    <property type="term" value="P:DNA-templated transcription initiation"/>
    <property type="evidence" value="ECO:0007669"/>
    <property type="project" value="InterPro"/>
</dbReference>
<dbReference type="InterPro" id="IPR036388">
    <property type="entry name" value="WH-like_DNA-bd_sf"/>
</dbReference>
<feature type="domain" description="RNA polymerase sigma-70 region 2" evidence="2">
    <location>
        <begin position="4"/>
        <end position="67"/>
    </location>
</feature>
<dbReference type="GO" id="GO:0003677">
    <property type="term" value="F:DNA binding"/>
    <property type="evidence" value="ECO:0007669"/>
    <property type="project" value="InterPro"/>
</dbReference>
<dbReference type="OrthoDB" id="3211555at2"/>
<evidence type="ECO:0000259" key="3">
    <source>
        <dbReference type="Pfam" id="PF08281"/>
    </source>
</evidence>
<name>A0A2T7BPU4_9BACT</name>
<feature type="domain" description="RNA polymerase sigma factor 70 region 4 type 2" evidence="3">
    <location>
        <begin position="100"/>
        <end position="149"/>
    </location>
</feature>
<dbReference type="InterPro" id="IPR013324">
    <property type="entry name" value="RNA_pol_sigma_r3/r4-like"/>
</dbReference>
<keyword evidence="5" id="KW-1185">Reference proteome</keyword>
<dbReference type="SUPFAM" id="SSF54427">
    <property type="entry name" value="NTF2-like"/>
    <property type="match status" value="1"/>
</dbReference>
<dbReference type="InterPro" id="IPR013325">
    <property type="entry name" value="RNA_pol_sigma_r2"/>
</dbReference>
<dbReference type="CDD" id="cd06171">
    <property type="entry name" value="Sigma70_r4"/>
    <property type="match status" value="1"/>
</dbReference>
<protein>
    <submittedName>
        <fullName evidence="4">RNA polymerase subunit sigma-24</fullName>
    </submittedName>
</protein>
<gene>
    <name evidence="4" type="ORF">DCC81_09655</name>
</gene>
<reference evidence="4 5" key="1">
    <citation type="submission" date="2018-04" db="EMBL/GenBank/DDBJ databases">
        <title>Chitinophaga fuyangensis sp. nov., isolated from soil in a chemical factory.</title>
        <authorList>
            <person name="Chen K."/>
        </authorList>
    </citation>
    <scope>NUCLEOTIDE SEQUENCE [LARGE SCALE GENOMIC DNA]</scope>
    <source>
        <strain evidence="4 5">LY-1</strain>
    </source>
</reference>
<dbReference type="InterPro" id="IPR013249">
    <property type="entry name" value="RNA_pol_sigma70_r4_t2"/>
</dbReference>
<comment type="caution">
    <text evidence="4">The sequence shown here is derived from an EMBL/GenBank/DDBJ whole genome shotgun (WGS) entry which is preliminary data.</text>
</comment>
<sequence>MYTVNDYQAALFPYAYNVLGSVEDAKDAVQEVYARYVSSPREGIADERNYLIKSVVNQAINMRAKRKTVPADSVWLPEPVATERADTNLNMQDIVSYSMLLLLEQLNPRERAVFILKEAFAYSHEEIAEVLSSTVENSRKLLSRAREKINPSAKITQAARPRPESAVLLENYIGAIRRGDTATLEQLLSRDITFFADSGGKVSLVRKICHGVAEVGPLMVYIYSKFQRNMEAVPSTFNHQPALLYYVNGRLVVCQVFTLSEDGSHITEICSLLDPDKIQSMQDL</sequence>
<dbReference type="EMBL" id="QCYK01000001">
    <property type="protein sequence ID" value="PUZ29682.1"/>
    <property type="molecule type" value="Genomic_DNA"/>
</dbReference>
<dbReference type="InterPro" id="IPR007627">
    <property type="entry name" value="RNA_pol_sigma70_r2"/>
</dbReference>
<dbReference type="SUPFAM" id="SSF88659">
    <property type="entry name" value="Sigma3 and sigma4 domains of RNA polymerase sigma factors"/>
    <property type="match status" value="1"/>
</dbReference>
<dbReference type="InterPro" id="IPR032710">
    <property type="entry name" value="NTF2-like_dom_sf"/>
</dbReference>
<dbReference type="NCBIfam" id="TIGR02937">
    <property type="entry name" value="sigma70-ECF"/>
    <property type="match status" value="1"/>
</dbReference>
<dbReference type="Pfam" id="PF04542">
    <property type="entry name" value="Sigma70_r2"/>
    <property type="match status" value="1"/>
</dbReference>
<dbReference type="InterPro" id="IPR014284">
    <property type="entry name" value="RNA_pol_sigma-70_dom"/>
</dbReference>
<dbReference type="InterPro" id="IPR052704">
    <property type="entry name" value="ECF_Sigma-70_Domain"/>
</dbReference>
<accession>A0A2T7BPU4</accession>
<dbReference type="Gene3D" id="1.10.1740.10">
    <property type="match status" value="1"/>
</dbReference>
<proteinExistence type="predicted"/>
<evidence type="ECO:0000313" key="5">
    <source>
        <dbReference type="Proteomes" id="UP000244450"/>
    </source>
</evidence>
<dbReference type="PANTHER" id="PTHR30173:SF36">
    <property type="entry name" value="ECF RNA POLYMERASE SIGMA FACTOR SIGJ"/>
    <property type="match status" value="1"/>
</dbReference>
<dbReference type="AlphaFoldDB" id="A0A2T7BPU4"/>
<dbReference type="GO" id="GO:0016987">
    <property type="term" value="F:sigma factor activity"/>
    <property type="evidence" value="ECO:0007669"/>
    <property type="project" value="InterPro"/>
</dbReference>
<dbReference type="Gene3D" id="1.10.10.10">
    <property type="entry name" value="Winged helix-like DNA-binding domain superfamily/Winged helix DNA-binding domain"/>
    <property type="match status" value="1"/>
</dbReference>
<evidence type="ECO:0000259" key="2">
    <source>
        <dbReference type="Pfam" id="PF04542"/>
    </source>
</evidence>
<dbReference type="Proteomes" id="UP000244450">
    <property type="component" value="Unassembled WGS sequence"/>
</dbReference>
<comment type="subunit">
    <text evidence="1">Interacts transiently with the RNA polymerase catalytic core formed by RpoA, RpoB, RpoC and RpoZ (2 alpha, 1 beta, 1 beta' and 1 omega subunit) to form the RNA polymerase holoenzyme that can initiate transcription.</text>
</comment>